<dbReference type="AlphaFoldDB" id="V4S5A4"/>
<reference evidence="1 2" key="1">
    <citation type="submission" date="2013-10" db="EMBL/GenBank/DDBJ databases">
        <authorList>
            <consortium name="International Citrus Genome Consortium"/>
            <person name="Jenkins J."/>
            <person name="Schmutz J."/>
            <person name="Prochnik S."/>
            <person name="Rokhsar D."/>
            <person name="Gmitter F."/>
            <person name="Ollitrault P."/>
            <person name="Machado M."/>
            <person name="Talon M."/>
            <person name="Wincker P."/>
            <person name="Jaillon O."/>
            <person name="Morgante M."/>
        </authorList>
    </citation>
    <scope>NUCLEOTIDE SEQUENCE</scope>
    <source>
        <strain evidence="2">cv. Clemenules</strain>
    </source>
</reference>
<dbReference type="Gramene" id="ESR34010">
    <property type="protein sequence ID" value="ESR34010"/>
    <property type="gene ID" value="CICLE_v10006891mg"/>
</dbReference>
<dbReference type="InParanoid" id="V4S5A4"/>
<accession>V4S5A4</accession>
<evidence type="ECO:0000313" key="2">
    <source>
        <dbReference type="Proteomes" id="UP000030687"/>
    </source>
</evidence>
<name>V4S5A4_CITCL</name>
<feature type="non-terminal residue" evidence="1">
    <location>
        <position position="1"/>
    </location>
</feature>
<dbReference type="EMBL" id="KI537036">
    <property type="protein sequence ID" value="ESR34010.1"/>
    <property type="molecule type" value="Genomic_DNA"/>
</dbReference>
<keyword evidence="2" id="KW-1185">Reference proteome</keyword>
<dbReference type="Proteomes" id="UP000030687">
    <property type="component" value="Unassembled WGS sequence"/>
</dbReference>
<sequence>AGPPVENPAFLLFSKRTPAQLSQCSTAAVPCLRRWPESSSIRNAQSFSNSQSYFSTTIQWRTQSPTISSCFRLFREWETSFLVFMKCCMRRGSKLSAPSFGNLGTKQNVSAPNALGFRNFIHSTVGGMMKWEGVPGPWTLLGE</sequence>
<dbReference type="KEGG" id="cic:CICLE_v10006891mg"/>
<proteinExistence type="predicted"/>
<protein>
    <submittedName>
        <fullName evidence="1">Uncharacterized protein</fullName>
    </submittedName>
</protein>
<organism evidence="1 2">
    <name type="scientific">Citrus clementina</name>
    <name type="common">Clementine</name>
    <name type="synonym">Citrus deliciosa x Citrus sinensis</name>
    <dbReference type="NCBI Taxonomy" id="85681"/>
    <lineage>
        <taxon>Eukaryota</taxon>
        <taxon>Viridiplantae</taxon>
        <taxon>Streptophyta</taxon>
        <taxon>Embryophyta</taxon>
        <taxon>Tracheophyta</taxon>
        <taxon>Spermatophyta</taxon>
        <taxon>Magnoliopsida</taxon>
        <taxon>eudicotyledons</taxon>
        <taxon>Gunneridae</taxon>
        <taxon>Pentapetalae</taxon>
        <taxon>rosids</taxon>
        <taxon>malvids</taxon>
        <taxon>Sapindales</taxon>
        <taxon>Rutaceae</taxon>
        <taxon>Aurantioideae</taxon>
        <taxon>Citrus</taxon>
    </lineage>
</organism>
<evidence type="ECO:0000313" key="1">
    <source>
        <dbReference type="EMBL" id="ESR34010.1"/>
    </source>
</evidence>
<gene>
    <name evidence="1" type="ORF">CICLE_v10006891mg</name>
</gene>